<feature type="domain" description="Ubiquitin-like" evidence="9">
    <location>
        <begin position="983"/>
        <end position="1058"/>
    </location>
</feature>
<keyword evidence="8" id="KW-0732">Signal</keyword>
<reference evidence="10" key="1">
    <citation type="journal article" date="2020" name="bioRxiv">
        <title>Hybrid origin of Populus tomentosa Carr. identified through genome sequencing and phylogenomic analysis.</title>
        <authorList>
            <person name="An X."/>
            <person name="Gao K."/>
            <person name="Chen Z."/>
            <person name="Li J."/>
            <person name="Yang X."/>
            <person name="Yang X."/>
            <person name="Zhou J."/>
            <person name="Guo T."/>
            <person name="Zhao T."/>
            <person name="Huang S."/>
            <person name="Miao D."/>
            <person name="Khan W.U."/>
            <person name="Rao P."/>
            <person name="Ye M."/>
            <person name="Lei B."/>
            <person name="Liao W."/>
            <person name="Wang J."/>
            <person name="Ji L."/>
            <person name="Li Y."/>
            <person name="Guo B."/>
            <person name="Mustafa N.S."/>
            <person name="Li S."/>
            <person name="Yun Q."/>
            <person name="Keller S.R."/>
            <person name="Mao J."/>
            <person name="Zhang R."/>
            <person name="Strauss S.H."/>
        </authorList>
    </citation>
    <scope>NUCLEOTIDE SEQUENCE</scope>
    <source>
        <strain evidence="10">GM15</strain>
        <tissue evidence="10">Leaf</tissue>
    </source>
</reference>
<feature type="domain" description="Ubiquitin-like" evidence="9">
    <location>
        <begin position="1211"/>
        <end position="1286"/>
    </location>
</feature>
<evidence type="ECO:0000256" key="3">
    <source>
        <dbReference type="ARBA" id="ARBA00008430"/>
    </source>
</evidence>
<evidence type="ECO:0000256" key="4">
    <source>
        <dbReference type="ARBA" id="ARBA00022490"/>
    </source>
</evidence>
<sequence>MDAEWVALLLIQKFQALLLDEEANISNPSVRNQVQEATNKLNLLHQSIRVSRNEEQTERLLHTFYSAEDAADTFLARTLLLQRQKLRGYNETICQPFRGFKDFWIQFLFTVQIKKFMSLIEHAGCNNNNSGSSLQDGTILNPRHRGTRRASSYLEVGKDVVGLGDQAKELEEHLICTNENIQAASHELISVAGKRGSGKTTLVRMVYEKVRIKKHFKYCIWVNVSNYVVKGRDVVLDMLKQVDEVLAKAEESLFEQELVSRLGEVLRKDRYLVVVDDVGEPGVWERLQNVIPNSENGSRIVVTTRNMDVAAFASTTLQMGRLSNEESWGLFLKKVCSAEDTLSKNLDLSLITFKEKILKLCDGLPLPISLMGGILSMVELSNSEWSRVIEDADNLHGDILALSYKELPYRMKPCFLYMGMFPRGFEVPVRRLFQLWIAERLVTPSSSGELGPGEVAEVFLEELIYRNMIEVASWRSDGIPKTCRMPGAIYDVFSPKAAAEIGLFYIHCKSHYSSGDQPSFPVRRLASYLSIRNYPSLDWYTRSLRSYISFSAHKGGIPAREIGKFLNKIILRRDVGWLTVLDLEGVYKPRLPKSFQKLLNLKHLGLRSTALESLPESVCDLPCLETLDVKHTMITSLSGSIWTAKNLQHLYMDWIHFDDISFQVSSDSEPLSKLQTLWGLSISQHSPILSSLFKITCLRKLALRFSSTSQEPINNWISLLTTLQSLRLRSIKNTGERGSIKLSALSDHQKLLDLYLLGVLPRPINIKLLPPNLKILTLSMSQLRKDPMRTLGQLPYLNILRLLADSYMGEELTCYQGGFPQLHVLKLWKLVELRELTVKEGAMPCLKQVEIRACKRLEKLEGLSKLTTLKELILTNMPSQVAKEVKEKLGTDVFVKENEWKSYPLLMQIFVKTLTGKTITLEVESSDTIDNVKAKIQDKEGIPPDQQRLIFAGKQLEDGRTLADYNIQKESTLHLVLRLRGGMQIFVKTLTGKTITLEVESSDTIDNVKAKIQDKEGIPPDQQRLIFAGKQLEDGRTLADYNIQKESTLHLVLRLRGGMQIFVKTLTGKTITLEVESSDTIDNVKAKIQDKEGIPPDQQRLIFAGKQLEDGRTLADYNIQKESTLHLVLRLRGGMQIFVKTLTGKTITLEVESSDTIDNVKAKIQDKEGIPPDQQRLIFAGKQLEDGRTLADYNIQKESTLHLVLRLRGGMQIFVKTLTGKTITLEVESSDTIDNVKAKIQDKEGIPPDQQRLIFAGKQLEDGRTLADYNIQKESTLHLVLRLRGGF</sequence>
<evidence type="ECO:0000256" key="7">
    <source>
        <dbReference type="ARBA" id="ARBA00023242"/>
    </source>
</evidence>
<dbReference type="Pfam" id="PF00240">
    <property type="entry name" value="ubiquitin"/>
    <property type="match status" value="5"/>
</dbReference>
<dbReference type="GO" id="GO:0005737">
    <property type="term" value="C:cytoplasm"/>
    <property type="evidence" value="ECO:0007669"/>
    <property type="project" value="UniProtKB-SubCell"/>
</dbReference>
<evidence type="ECO:0000256" key="5">
    <source>
        <dbReference type="ARBA" id="ARBA00022499"/>
    </source>
</evidence>
<dbReference type="SMART" id="SM00213">
    <property type="entry name" value="UBQ"/>
    <property type="match status" value="5"/>
</dbReference>
<proteinExistence type="inferred from homology"/>
<dbReference type="InterPro" id="IPR055414">
    <property type="entry name" value="LRR_R13L4/SHOC2-like"/>
</dbReference>
<feature type="domain" description="Ubiquitin-like" evidence="9">
    <location>
        <begin position="1135"/>
        <end position="1210"/>
    </location>
</feature>
<dbReference type="Proteomes" id="UP000886885">
    <property type="component" value="Chromosome 7D"/>
</dbReference>
<keyword evidence="11" id="KW-1185">Reference proteome</keyword>
<evidence type="ECO:0000256" key="6">
    <source>
        <dbReference type="ARBA" id="ARBA00022737"/>
    </source>
</evidence>
<dbReference type="InterPro" id="IPR000626">
    <property type="entry name" value="Ubiquitin-like_dom"/>
</dbReference>
<keyword evidence="6" id="KW-0677">Repeat</keyword>
<comment type="subcellular location">
    <subcellularLocation>
        <location evidence="2">Cytoplasm</location>
    </subcellularLocation>
    <subcellularLocation>
        <location evidence="1">Nucleus</location>
    </subcellularLocation>
</comment>
<dbReference type="Pfam" id="PF23598">
    <property type="entry name" value="LRR_14"/>
    <property type="match status" value="1"/>
</dbReference>
<dbReference type="PANTHER" id="PTHR10666">
    <property type="entry name" value="UBIQUITIN"/>
    <property type="match status" value="1"/>
</dbReference>
<feature type="domain" description="Ubiquitin-like" evidence="9">
    <location>
        <begin position="907"/>
        <end position="982"/>
    </location>
</feature>
<organism evidence="10 11">
    <name type="scientific">Populus tomentosa</name>
    <name type="common">Chinese white poplar</name>
    <dbReference type="NCBI Taxonomy" id="118781"/>
    <lineage>
        <taxon>Eukaryota</taxon>
        <taxon>Viridiplantae</taxon>
        <taxon>Streptophyta</taxon>
        <taxon>Embryophyta</taxon>
        <taxon>Tracheophyta</taxon>
        <taxon>Spermatophyta</taxon>
        <taxon>Magnoliopsida</taxon>
        <taxon>eudicotyledons</taxon>
        <taxon>Gunneridae</taxon>
        <taxon>Pentapetalae</taxon>
        <taxon>rosids</taxon>
        <taxon>fabids</taxon>
        <taxon>Malpighiales</taxon>
        <taxon>Salicaceae</taxon>
        <taxon>Saliceae</taxon>
        <taxon>Populus</taxon>
    </lineage>
</organism>
<dbReference type="Pfam" id="PF23559">
    <property type="entry name" value="WHD_DRP"/>
    <property type="match status" value="1"/>
</dbReference>
<dbReference type="InterPro" id="IPR050158">
    <property type="entry name" value="Ubiquitin_ubiquitin-like"/>
</dbReference>
<keyword evidence="5" id="KW-1017">Isopeptide bond</keyword>
<evidence type="ECO:0000256" key="2">
    <source>
        <dbReference type="ARBA" id="ARBA00004496"/>
    </source>
</evidence>
<dbReference type="InterPro" id="IPR019954">
    <property type="entry name" value="Ubiquitin_CS"/>
</dbReference>
<keyword evidence="4" id="KW-0963">Cytoplasm</keyword>
<dbReference type="Pfam" id="PF00931">
    <property type="entry name" value="NB-ARC"/>
    <property type="match status" value="1"/>
</dbReference>
<feature type="domain" description="Ubiquitin-like" evidence="9">
    <location>
        <begin position="1059"/>
        <end position="1134"/>
    </location>
</feature>
<comment type="similarity">
    <text evidence="3">Belongs to the ubiquitin family.</text>
</comment>
<gene>
    <name evidence="10" type="ORF">POTOM_028763</name>
</gene>
<evidence type="ECO:0000256" key="8">
    <source>
        <dbReference type="SAM" id="SignalP"/>
    </source>
</evidence>
<dbReference type="EMBL" id="JAAWWB010000014">
    <property type="protein sequence ID" value="KAG6767553.1"/>
    <property type="molecule type" value="Genomic_DNA"/>
</dbReference>
<comment type="caution">
    <text evidence="10">The sequence shown here is derived from an EMBL/GenBank/DDBJ whole genome shotgun (WGS) entry which is preliminary data.</text>
</comment>
<evidence type="ECO:0000256" key="1">
    <source>
        <dbReference type="ARBA" id="ARBA00004123"/>
    </source>
</evidence>
<accession>A0A8X7ZJS8</accession>
<dbReference type="GO" id="GO:0005634">
    <property type="term" value="C:nucleus"/>
    <property type="evidence" value="ECO:0007669"/>
    <property type="project" value="UniProtKB-SubCell"/>
</dbReference>
<dbReference type="FunFam" id="3.10.20.90:FF:000016">
    <property type="entry name" value="Polyubiquitin 3"/>
    <property type="match status" value="5"/>
</dbReference>
<name>A0A8X7ZJS8_POPTO</name>
<dbReference type="GO" id="GO:0003729">
    <property type="term" value="F:mRNA binding"/>
    <property type="evidence" value="ECO:0007669"/>
    <property type="project" value="UniProtKB-ARBA"/>
</dbReference>
<dbReference type="GO" id="GO:0043531">
    <property type="term" value="F:ADP binding"/>
    <property type="evidence" value="ECO:0007669"/>
    <property type="project" value="InterPro"/>
</dbReference>
<evidence type="ECO:0000313" key="10">
    <source>
        <dbReference type="EMBL" id="KAG6767553.1"/>
    </source>
</evidence>
<dbReference type="CDD" id="cd01803">
    <property type="entry name" value="Ubl_ubiquitin"/>
    <property type="match status" value="5"/>
</dbReference>
<evidence type="ECO:0000313" key="11">
    <source>
        <dbReference type="Proteomes" id="UP000886885"/>
    </source>
</evidence>
<feature type="signal peptide" evidence="8">
    <location>
        <begin position="1"/>
        <end position="16"/>
    </location>
</feature>
<dbReference type="PROSITE" id="PS00299">
    <property type="entry name" value="UBIQUITIN_1"/>
    <property type="match status" value="5"/>
</dbReference>
<dbReference type="InterPro" id="IPR002182">
    <property type="entry name" value="NB-ARC"/>
</dbReference>
<evidence type="ECO:0000259" key="9">
    <source>
        <dbReference type="PROSITE" id="PS50053"/>
    </source>
</evidence>
<keyword evidence="7" id="KW-0539">Nucleus</keyword>
<feature type="chain" id="PRO_5036445323" description="Ubiquitin-like domain-containing protein" evidence="8">
    <location>
        <begin position="17"/>
        <end position="1287"/>
    </location>
</feature>
<dbReference type="OrthoDB" id="611536at2759"/>
<dbReference type="PROSITE" id="PS50053">
    <property type="entry name" value="UBIQUITIN_2"/>
    <property type="match status" value="5"/>
</dbReference>
<dbReference type="InterPro" id="IPR058922">
    <property type="entry name" value="WHD_DRP"/>
</dbReference>
<protein>
    <recommendedName>
        <fullName evidence="9">Ubiquitin-like domain-containing protein</fullName>
    </recommendedName>
</protein>